<dbReference type="GO" id="GO:0005886">
    <property type="term" value="C:plasma membrane"/>
    <property type="evidence" value="ECO:0007669"/>
    <property type="project" value="UniProtKB-SubCell"/>
</dbReference>
<feature type="transmembrane region" description="Helical" evidence="7">
    <location>
        <begin position="372"/>
        <end position="390"/>
    </location>
</feature>
<dbReference type="InterPro" id="IPR020846">
    <property type="entry name" value="MFS_dom"/>
</dbReference>
<dbReference type="AlphaFoldDB" id="A0A8B3Y7U2"/>
<evidence type="ECO:0000256" key="4">
    <source>
        <dbReference type="ARBA" id="ARBA00022692"/>
    </source>
</evidence>
<dbReference type="InterPro" id="IPR011701">
    <property type="entry name" value="MFS"/>
</dbReference>
<feature type="transmembrane region" description="Helical" evidence="7">
    <location>
        <begin position="81"/>
        <end position="97"/>
    </location>
</feature>
<gene>
    <name evidence="9" type="ORF">SAMN04490197_5723</name>
</gene>
<evidence type="ECO:0000256" key="1">
    <source>
        <dbReference type="ARBA" id="ARBA00004651"/>
    </source>
</evidence>
<evidence type="ECO:0000313" key="9">
    <source>
        <dbReference type="EMBL" id="SDU40187.1"/>
    </source>
</evidence>
<feature type="transmembrane region" description="Helical" evidence="7">
    <location>
        <begin position="247"/>
        <end position="268"/>
    </location>
</feature>
<dbReference type="PANTHER" id="PTHR23517:SF3">
    <property type="entry name" value="INTEGRAL MEMBRANE TRANSPORT PROTEIN"/>
    <property type="match status" value="1"/>
</dbReference>
<dbReference type="SUPFAM" id="SSF103473">
    <property type="entry name" value="MFS general substrate transporter"/>
    <property type="match status" value="1"/>
</dbReference>
<keyword evidence="10" id="KW-1185">Reference proteome</keyword>
<dbReference type="GO" id="GO:0022857">
    <property type="term" value="F:transmembrane transporter activity"/>
    <property type="evidence" value="ECO:0007669"/>
    <property type="project" value="InterPro"/>
</dbReference>
<feature type="transmembrane region" description="Helical" evidence="7">
    <location>
        <begin position="302"/>
        <end position="320"/>
    </location>
</feature>
<comment type="subcellular location">
    <subcellularLocation>
        <location evidence="1">Cell membrane</location>
        <topology evidence="1">Multi-pass membrane protein</topology>
    </subcellularLocation>
</comment>
<dbReference type="InterPro" id="IPR050171">
    <property type="entry name" value="MFS_Transporters"/>
</dbReference>
<keyword evidence="4 7" id="KW-0812">Transmembrane</keyword>
<feature type="transmembrane region" description="Helical" evidence="7">
    <location>
        <begin position="341"/>
        <end position="360"/>
    </location>
</feature>
<evidence type="ECO:0000256" key="6">
    <source>
        <dbReference type="ARBA" id="ARBA00023136"/>
    </source>
</evidence>
<keyword evidence="3" id="KW-1003">Cell membrane</keyword>
<feature type="transmembrane region" description="Helical" evidence="7">
    <location>
        <begin position="213"/>
        <end position="235"/>
    </location>
</feature>
<evidence type="ECO:0000259" key="8">
    <source>
        <dbReference type="PROSITE" id="PS50850"/>
    </source>
</evidence>
<evidence type="ECO:0000256" key="3">
    <source>
        <dbReference type="ARBA" id="ARBA00022475"/>
    </source>
</evidence>
<evidence type="ECO:0000256" key="2">
    <source>
        <dbReference type="ARBA" id="ARBA00022448"/>
    </source>
</evidence>
<dbReference type="PANTHER" id="PTHR23517">
    <property type="entry name" value="RESISTANCE PROTEIN MDTM, PUTATIVE-RELATED-RELATED"/>
    <property type="match status" value="1"/>
</dbReference>
<feature type="domain" description="Major facilitator superfamily (MFS) profile" evidence="8">
    <location>
        <begin position="14"/>
        <end position="404"/>
    </location>
</feature>
<feature type="transmembrane region" description="Helical" evidence="7">
    <location>
        <begin position="280"/>
        <end position="296"/>
    </location>
</feature>
<reference evidence="9 10" key="1">
    <citation type="submission" date="2016-10" db="EMBL/GenBank/DDBJ databases">
        <authorList>
            <person name="Varghese N."/>
            <person name="Submissions S."/>
        </authorList>
    </citation>
    <scope>NUCLEOTIDE SEQUENCE [LARGE SCALE GENOMIC DNA]</scope>
    <source>
        <strain evidence="9 10">BS2775</strain>
    </source>
</reference>
<protein>
    <submittedName>
        <fullName evidence="9">Predicted arabinose efflux permease, MFS family</fullName>
    </submittedName>
</protein>
<evidence type="ECO:0000313" key="10">
    <source>
        <dbReference type="Proteomes" id="UP000183653"/>
    </source>
</evidence>
<feature type="transmembrane region" description="Helical" evidence="7">
    <location>
        <begin position="103"/>
        <end position="128"/>
    </location>
</feature>
<accession>A0A8B3Y7U2</accession>
<organism evidence="9 10">
    <name type="scientific">Pseudomonas orientalis</name>
    <dbReference type="NCBI Taxonomy" id="76758"/>
    <lineage>
        <taxon>Bacteria</taxon>
        <taxon>Pseudomonadati</taxon>
        <taxon>Pseudomonadota</taxon>
        <taxon>Gammaproteobacteria</taxon>
        <taxon>Pseudomonadales</taxon>
        <taxon>Pseudomonadaceae</taxon>
        <taxon>Pseudomonas</taxon>
    </lineage>
</organism>
<dbReference type="InterPro" id="IPR036259">
    <property type="entry name" value="MFS_trans_sf"/>
</dbReference>
<keyword evidence="6 7" id="KW-0472">Membrane</keyword>
<dbReference type="Proteomes" id="UP000183653">
    <property type="component" value="Chromosome I"/>
</dbReference>
<keyword evidence="5 7" id="KW-1133">Transmembrane helix</keyword>
<dbReference type="Gene3D" id="1.20.1250.20">
    <property type="entry name" value="MFS general substrate transporter like domains"/>
    <property type="match status" value="1"/>
</dbReference>
<dbReference type="EMBL" id="LT629782">
    <property type="protein sequence ID" value="SDU40187.1"/>
    <property type="molecule type" value="Genomic_DNA"/>
</dbReference>
<proteinExistence type="predicted"/>
<evidence type="ECO:0000256" key="5">
    <source>
        <dbReference type="ARBA" id="ARBA00022989"/>
    </source>
</evidence>
<name>A0A8B3Y7U2_9PSED</name>
<dbReference type="Pfam" id="PF07690">
    <property type="entry name" value="MFS_1"/>
    <property type="match status" value="1"/>
</dbReference>
<dbReference type="PROSITE" id="PS50850">
    <property type="entry name" value="MFS"/>
    <property type="match status" value="1"/>
</dbReference>
<feature type="transmembrane region" description="Helical" evidence="7">
    <location>
        <begin position="167"/>
        <end position="184"/>
    </location>
</feature>
<keyword evidence="2" id="KW-0813">Transport</keyword>
<evidence type="ECO:0000256" key="7">
    <source>
        <dbReference type="SAM" id="Phobius"/>
    </source>
</evidence>
<sequence length="404" mass="42207">MPTKPMPSNLSQRSSLTFLVITVLTFLAASSAPTPLYQVYQDNLHFSAAMLTLIFGVYAVSLLAALLTVGSLSDYVGRKPVIFAALILNIVAMLLFINADSTAYLIAARALQGFATGTATAVLGATLLDTDRLRGPMLNSLAPMLGMASGGLGSGLLVEYAPWPTQLIYFALLGLMVLQAMYVWRLPETVSRIPGALKSLAPTLHVPKQARRALGLAMPLNVAVWALGGFFSSLAPSLVRAATGSTSHLIGGGLVAVITLSGAVMIYSLREHPADKVMRLSAALLAAGVALLLVAVQSASLWLFFFASVVAGLGFGGGFMGSVRSIVGLALPHERAGLMSAFYVLSYLAFCLPALLAGNLSREFGLIATTDAYGALLILLAISALAGLLLQRAPSPHICKTDNS</sequence>
<feature type="transmembrane region" description="Helical" evidence="7">
    <location>
        <begin position="47"/>
        <end position="69"/>
    </location>
</feature>